<gene>
    <name evidence="1" type="ORF">CONPUDRAFT_21718</name>
</gene>
<dbReference type="OMA" id="EECERAW"/>
<dbReference type="GeneID" id="19206545"/>
<keyword evidence="2" id="KW-1185">Reference proteome</keyword>
<dbReference type="OrthoDB" id="2680677at2759"/>
<name>A0A5M3MDV5_CONPW</name>
<sequence length="719" mass="80662">LVKKGAYTAQARALARDLVNAGCSRQAVGRVVNRITALVSSPGKAASRTISRRTVSRALTEGAIAAKVQLGFEIKQSKGFSISNDSTSVRKRNFEARHIAVQAPTYSDAEKSGSQTESQWKIRVVSIKPSLSHTSEAQVAGWKDEISEITALFNESPLARRLHLSLDLNEFLLKLKGMNTDHASDQKKTYRLWQQWKEKTIRTSYGYAKLENLRDGAPNELASLLMFSMARAVEQAGGQQIWDSMSPGAREPFVTNMMEQLALELGTEIHNSLSPEEKRSVDLFFWAGCSMHKELNSVKGGNSAMMLWWDENKATPPILLANKDNAAAIKLAETASAASASVQRALDLSSRGGVKATSLAGAIFNHRDNKKGQQAVHEMYFSNVKGIALKFPDTSNTRYHSHCDAATRLLTHLNDYIKFLEYIRLNKDNSQLNHMEENLENALQDPPTCTELAVLVLYSQAVSKPYLKHVRGSGTEQLNMLTLGPFHENLKSHISFLIENPGALMEHDIKNSYIKATLDNRPWDNEQAVIAVLTLHRKDRLPNLNEVLVAFLKGALDTWHRFTTEFESTGLIATASEEETDLVFIPATNDENEGLLGAWRRASRENPSLTSDNFSDQVMTRRNDTEEFITTVLDETDKKWIYAKAREVQASGIEAGRKKAFIEHGKKIVEENRQKELERKRIRDERTEKYGKIPLILEHSALAVLKRELLRDQLEAHRT</sequence>
<comment type="caution">
    <text evidence="1">The sequence shown here is derived from an EMBL/GenBank/DDBJ whole genome shotgun (WGS) entry which is preliminary data.</text>
</comment>
<dbReference type="Proteomes" id="UP000053558">
    <property type="component" value="Unassembled WGS sequence"/>
</dbReference>
<evidence type="ECO:0000313" key="1">
    <source>
        <dbReference type="EMBL" id="EIW76785.1"/>
    </source>
</evidence>
<dbReference type="AlphaFoldDB" id="A0A5M3MDV5"/>
<accession>A0A5M3MDV5</accession>
<reference evidence="2" key="1">
    <citation type="journal article" date="2012" name="Science">
        <title>The Paleozoic origin of enzymatic lignin decomposition reconstructed from 31 fungal genomes.</title>
        <authorList>
            <person name="Floudas D."/>
            <person name="Binder M."/>
            <person name="Riley R."/>
            <person name="Barry K."/>
            <person name="Blanchette R.A."/>
            <person name="Henrissat B."/>
            <person name="Martinez A.T."/>
            <person name="Otillar R."/>
            <person name="Spatafora J.W."/>
            <person name="Yadav J.S."/>
            <person name="Aerts A."/>
            <person name="Benoit I."/>
            <person name="Boyd A."/>
            <person name="Carlson A."/>
            <person name="Copeland A."/>
            <person name="Coutinho P.M."/>
            <person name="de Vries R.P."/>
            <person name="Ferreira P."/>
            <person name="Findley K."/>
            <person name="Foster B."/>
            <person name="Gaskell J."/>
            <person name="Glotzer D."/>
            <person name="Gorecki P."/>
            <person name="Heitman J."/>
            <person name="Hesse C."/>
            <person name="Hori C."/>
            <person name="Igarashi K."/>
            <person name="Jurgens J.A."/>
            <person name="Kallen N."/>
            <person name="Kersten P."/>
            <person name="Kohler A."/>
            <person name="Kuees U."/>
            <person name="Kumar T.K.A."/>
            <person name="Kuo A."/>
            <person name="LaButti K."/>
            <person name="Larrondo L.F."/>
            <person name="Lindquist E."/>
            <person name="Ling A."/>
            <person name="Lombard V."/>
            <person name="Lucas S."/>
            <person name="Lundell T."/>
            <person name="Martin R."/>
            <person name="McLaughlin D.J."/>
            <person name="Morgenstern I."/>
            <person name="Morin E."/>
            <person name="Murat C."/>
            <person name="Nagy L.G."/>
            <person name="Nolan M."/>
            <person name="Ohm R.A."/>
            <person name="Patyshakuliyeva A."/>
            <person name="Rokas A."/>
            <person name="Ruiz-Duenas F.J."/>
            <person name="Sabat G."/>
            <person name="Salamov A."/>
            <person name="Samejima M."/>
            <person name="Schmutz J."/>
            <person name="Slot J.C."/>
            <person name="St John F."/>
            <person name="Stenlid J."/>
            <person name="Sun H."/>
            <person name="Sun S."/>
            <person name="Syed K."/>
            <person name="Tsang A."/>
            <person name="Wiebenga A."/>
            <person name="Young D."/>
            <person name="Pisabarro A."/>
            <person name="Eastwood D.C."/>
            <person name="Martin F."/>
            <person name="Cullen D."/>
            <person name="Grigoriev I.V."/>
            <person name="Hibbett D.S."/>
        </authorList>
    </citation>
    <scope>NUCLEOTIDE SEQUENCE [LARGE SCALE GENOMIC DNA]</scope>
    <source>
        <strain evidence="2">RWD-64-598 SS2</strain>
    </source>
</reference>
<protein>
    <submittedName>
        <fullName evidence="1">Uncharacterized protein</fullName>
    </submittedName>
</protein>
<feature type="non-terminal residue" evidence="1">
    <location>
        <position position="1"/>
    </location>
</feature>
<dbReference type="EMBL" id="JH711585">
    <property type="protein sequence ID" value="EIW76785.1"/>
    <property type="molecule type" value="Genomic_DNA"/>
</dbReference>
<proteinExistence type="predicted"/>
<evidence type="ECO:0000313" key="2">
    <source>
        <dbReference type="Proteomes" id="UP000053558"/>
    </source>
</evidence>
<dbReference type="RefSeq" id="XP_007772849.1">
    <property type="nucleotide sequence ID" value="XM_007774659.1"/>
</dbReference>
<dbReference type="KEGG" id="cput:CONPUDRAFT_21718"/>
<feature type="non-terminal residue" evidence="1">
    <location>
        <position position="719"/>
    </location>
</feature>
<organism evidence="1 2">
    <name type="scientific">Coniophora puteana (strain RWD-64-598)</name>
    <name type="common">Brown rot fungus</name>
    <dbReference type="NCBI Taxonomy" id="741705"/>
    <lineage>
        <taxon>Eukaryota</taxon>
        <taxon>Fungi</taxon>
        <taxon>Dikarya</taxon>
        <taxon>Basidiomycota</taxon>
        <taxon>Agaricomycotina</taxon>
        <taxon>Agaricomycetes</taxon>
        <taxon>Agaricomycetidae</taxon>
        <taxon>Boletales</taxon>
        <taxon>Coniophorineae</taxon>
        <taxon>Coniophoraceae</taxon>
        <taxon>Coniophora</taxon>
    </lineage>
</organism>